<feature type="domain" description="EF-hand" evidence="2">
    <location>
        <begin position="223"/>
        <end position="258"/>
    </location>
</feature>
<dbReference type="SUPFAM" id="SSF47473">
    <property type="entry name" value="EF-hand"/>
    <property type="match status" value="1"/>
</dbReference>
<keyword evidence="4" id="KW-1185">Reference proteome</keyword>
<name>A0AAD7XKW5_9STRA</name>
<evidence type="ECO:0000259" key="2">
    <source>
        <dbReference type="PROSITE" id="PS50222"/>
    </source>
</evidence>
<dbReference type="InterPro" id="IPR011992">
    <property type="entry name" value="EF-hand-dom_pair"/>
</dbReference>
<evidence type="ECO:0000256" key="1">
    <source>
        <dbReference type="ARBA" id="ARBA00022837"/>
    </source>
</evidence>
<dbReference type="Gene3D" id="1.10.238.10">
    <property type="entry name" value="EF-hand"/>
    <property type="match status" value="1"/>
</dbReference>
<dbReference type="GO" id="GO:0005509">
    <property type="term" value="F:calcium ion binding"/>
    <property type="evidence" value="ECO:0007669"/>
    <property type="project" value="InterPro"/>
</dbReference>
<reference evidence="3" key="1">
    <citation type="submission" date="2023-01" db="EMBL/GenBank/DDBJ databases">
        <title>Metagenome sequencing of chrysophaentin producing Chrysophaeum taylorii.</title>
        <authorList>
            <person name="Davison J."/>
            <person name="Bewley C."/>
        </authorList>
    </citation>
    <scope>NUCLEOTIDE SEQUENCE</scope>
    <source>
        <strain evidence="3">NIES-1699</strain>
    </source>
</reference>
<dbReference type="EMBL" id="JAQMWT010000396">
    <property type="protein sequence ID" value="KAJ8601919.1"/>
    <property type="molecule type" value="Genomic_DNA"/>
</dbReference>
<dbReference type="Pfam" id="PF13202">
    <property type="entry name" value="EF-hand_5"/>
    <property type="match status" value="2"/>
</dbReference>
<dbReference type="PROSITE" id="PS00018">
    <property type="entry name" value="EF_HAND_1"/>
    <property type="match status" value="1"/>
</dbReference>
<proteinExistence type="predicted"/>
<dbReference type="Proteomes" id="UP001230188">
    <property type="component" value="Unassembled WGS sequence"/>
</dbReference>
<evidence type="ECO:0000313" key="3">
    <source>
        <dbReference type="EMBL" id="KAJ8601919.1"/>
    </source>
</evidence>
<sequence length="382" mass="42213">MEGLVGHGAIVEGVVPATRLSMEEIRRMHERMRSPGVSFKEFAALVKPMSRRQARGVYDAFAKPRVDLLEFFAVAIVTASAFTVAKYSAIFELFDEDKDYLDASDGVLLTASVARGLCAATRHSPPQDIIAASERLWPFSHHATRDDWIDFCRQNDGVRFVIRTFGLKQAASKTTTRKKLRPALAAHPGLARELKKELRGLREVFDTIDVDRNGEIALAEFLAQKGKHYDLFKKTDANGDGMISWAELVTSMYGKYGKRGVKEMLSWDLTTVCTKPSVCDLSASQLEEIRQYYFDDLGAPSTLEDLCSRMAAAHALDEPDLLFLLADFDAIDADTFVSIFQQHLADDDGIIELLKKTALLEEVLSKRETRGGGGGGGGPGKN</sequence>
<dbReference type="AlphaFoldDB" id="A0AAD7XKW5"/>
<organism evidence="3 4">
    <name type="scientific">Chrysophaeum taylorii</name>
    <dbReference type="NCBI Taxonomy" id="2483200"/>
    <lineage>
        <taxon>Eukaryota</taxon>
        <taxon>Sar</taxon>
        <taxon>Stramenopiles</taxon>
        <taxon>Ochrophyta</taxon>
        <taxon>Pelagophyceae</taxon>
        <taxon>Pelagomonadales</taxon>
        <taxon>Pelagomonadaceae</taxon>
        <taxon>Chrysophaeum</taxon>
    </lineage>
</organism>
<comment type="caution">
    <text evidence="3">The sequence shown here is derived from an EMBL/GenBank/DDBJ whole genome shotgun (WGS) entry which is preliminary data.</text>
</comment>
<gene>
    <name evidence="3" type="ORF">CTAYLR_008102</name>
</gene>
<dbReference type="InterPro" id="IPR002048">
    <property type="entry name" value="EF_hand_dom"/>
</dbReference>
<accession>A0AAD7XKW5</accession>
<dbReference type="InterPro" id="IPR018247">
    <property type="entry name" value="EF_Hand_1_Ca_BS"/>
</dbReference>
<keyword evidence="1" id="KW-0106">Calcium</keyword>
<dbReference type="PROSITE" id="PS50222">
    <property type="entry name" value="EF_HAND_2"/>
    <property type="match status" value="1"/>
</dbReference>
<evidence type="ECO:0000313" key="4">
    <source>
        <dbReference type="Proteomes" id="UP001230188"/>
    </source>
</evidence>
<protein>
    <recommendedName>
        <fullName evidence="2">EF-hand domain-containing protein</fullName>
    </recommendedName>
</protein>